<dbReference type="Pfam" id="PF03419">
    <property type="entry name" value="Peptidase_U4"/>
    <property type="match status" value="1"/>
</dbReference>
<sequence length="299" mass="34505">MLEIYAEYLFLENFIMNLLILHITSYFCKYQGRFYKLMIGASVGALYAFIFFFPSLHFLFSFSMKLVISMLIIVISFTPHKFRDFFKYLSIFYLVTFVFGGTAFAFFYFTNFDSILSNGIFYSNNFSIRVLLYSVAVAYILIVLSIGYIKNKVNKENLYKKIVIEFDSKQKEISALIDTGNSLSDPISKFPVIIVEYSAIEELLPEKVKEIFKNGNCNKLDQITTILQNTNWMNRFRIIPFTSLGMENGMLIGFKPDSVKLKIKGDVMNLRRIIVGISTNRLSKNGDYKALLNPDILVS</sequence>
<protein>
    <recommendedName>
        <fullName evidence="1">Sporulation sigma-E factor-processing peptidase</fullName>
        <ecNumber evidence="1">3.4.23.-</ecNumber>
    </recommendedName>
    <alternativeName>
        <fullName evidence="1">Membrane-associated aspartic protease</fullName>
    </alternativeName>
    <alternativeName>
        <fullName evidence="1">Stage II sporulation protein GA</fullName>
    </alternativeName>
</protein>
<evidence type="ECO:0000256" key="2">
    <source>
        <dbReference type="PIRSR" id="PIRSR018571-1"/>
    </source>
</evidence>
<keyword evidence="1" id="KW-0378">Hydrolase</keyword>
<dbReference type="EC" id="3.4.23.-" evidence="1"/>
<keyword evidence="1" id="KW-0749">Sporulation</keyword>
<keyword evidence="1" id="KW-0064">Aspartyl protease</keyword>
<feature type="transmembrane region" description="Helical" evidence="3">
    <location>
        <begin position="59"/>
        <end position="79"/>
    </location>
</feature>
<dbReference type="PIRSF" id="PIRSF018571">
    <property type="entry name" value="SpoIIGA"/>
    <property type="match status" value="1"/>
</dbReference>
<organism evidence="4 5">
    <name type="scientific">Maledivibacter halophilus</name>
    <dbReference type="NCBI Taxonomy" id="36842"/>
    <lineage>
        <taxon>Bacteria</taxon>
        <taxon>Bacillati</taxon>
        <taxon>Bacillota</taxon>
        <taxon>Clostridia</taxon>
        <taxon>Peptostreptococcales</taxon>
        <taxon>Caminicellaceae</taxon>
        <taxon>Maledivibacter</taxon>
    </lineage>
</organism>
<dbReference type="NCBIfam" id="TIGR02854">
    <property type="entry name" value="spore_II_GA"/>
    <property type="match status" value="1"/>
</dbReference>
<dbReference type="STRING" id="36842.SAMN02194393_04708"/>
<feature type="transmembrane region" description="Helical" evidence="3">
    <location>
        <begin position="130"/>
        <end position="149"/>
    </location>
</feature>
<proteinExistence type="inferred from homology"/>
<keyword evidence="1" id="KW-0645">Protease</keyword>
<feature type="transmembrane region" description="Helical" evidence="3">
    <location>
        <begin position="6"/>
        <end position="27"/>
    </location>
</feature>
<keyword evidence="3" id="KW-1133">Transmembrane helix</keyword>
<comment type="subcellular location">
    <subcellularLocation>
        <location evidence="1">Cell membrane</location>
    </subcellularLocation>
</comment>
<evidence type="ECO:0000256" key="1">
    <source>
        <dbReference type="PIRNR" id="PIRNR018571"/>
    </source>
</evidence>
<keyword evidence="5" id="KW-1185">Reference proteome</keyword>
<keyword evidence="3" id="KW-0812">Transmembrane</keyword>
<dbReference type="InterPro" id="IPR005081">
    <property type="entry name" value="SpoIIGA"/>
</dbReference>
<keyword evidence="1" id="KW-1003">Cell membrane</keyword>
<dbReference type="GO" id="GO:0004190">
    <property type="term" value="F:aspartic-type endopeptidase activity"/>
    <property type="evidence" value="ECO:0007669"/>
    <property type="project" value="UniProtKB-KW"/>
</dbReference>
<reference evidence="4 5" key="1">
    <citation type="submission" date="2017-02" db="EMBL/GenBank/DDBJ databases">
        <authorList>
            <person name="Peterson S.W."/>
        </authorList>
    </citation>
    <scope>NUCLEOTIDE SEQUENCE [LARGE SCALE GENOMIC DNA]</scope>
    <source>
        <strain evidence="4 5">M1</strain>
    </source>
</reference>
<dbReference type="GO" id="GO:0005886">
    <property type="term" value="C:plasma membrane"/>
    <property type="evidence" value="ECO:0007669"/>
    <property type="project" value="UniProtKB-SubCell"/>
</dbReference>
<feature type="transmembrane region" description="Helical" evidence="3">
    <location>
        <begin position="34"/>
        <end position="53"/>
    </location>
</feature>
<dbReference type="GO" id="GO:0030436">
    <property type="term" value="P:asexual sporulation"/>
    <property type="evidence" value="ECO:0007669"/>
    <property type="project" value="InterPro"/>
</dbReference>
<dbReference type="GO" id="GO:0030435">
    <property type="term" value="P:sporulation resulting in formation of a cellular spore"/>
    <property type="evidence" value="ECO:0007669"/>
    <property type="project" value="UniProtKB-KW"/>
</dbReference>
<dbReference type="Proteomes" id="UP000190285">
    <property type="component" value="Unassembled WGS sequence"/>
</dbReference>
<keyword evidence="1 3" id="KW-0472">Membrane</keyword>
<feature type="transmembrane region" description="Helical" evidence="3">
    <location>
        <begin position="91"/>
        <end position="110"/>
    </location>
</feature>
<gene>
    <name evidence="4" type="ORF">SAMN02194393_04708</name>
</gene>
<dbReference type="OrthoDB" id="2690199at2"/>
<evidence type="ECO:0000256" key="3">
    <source>
        <dbReference type="SAM" id="Phobius"/>
    </source>
</evidence>
<dbReference type="EMBL" id="FUZT01000015">
    <property type="protein sequence ID" value="SKC87383.1"/>
    <property type="molecule type" value="Genomic_DNA"/>
</dbReference>
<comment type="function">
    <text evidence="1">Probable aspartic protease that is responsible for the proteolytic cleavage of the RNA polymerase sigma E factor (SigE/spoIIGB) to yield the active peptide in the mother cell during sporulation. Responds to a signal from the forespore that is triggered by the extracellular signal protein SpoIIR.</text>
</comment>
<dbReference type="GO" id="GO:0006508">
    <property type="term" value="P:proteolysis"/>
    <property type="evidence" value="ECO:0007669"/>
    <property type="project" value="UniProtKB-KW"/>
</dbReference>
<dbReference type="RefSeq" id="WP_079495203.1">
    <property type="nucleotide sequence ID" value="NZ_FUZT01000015.1"/>
</dbReference>
<accession>A0A1T5MH31</accession>
<comment type="similarity">
    <text evidence="1">Belongs to the peptidase U4 family.</text>
</comment>
<name>A0A1T5MH31_9FIRM</name>
<feature type="active site" evidence="2">
    <location>
        <position position="178"/>
    </location>
</feature>
<dbReference type="AlphaFoldDB" id="A0A1T5MH31"/>
<evidence type="ECO:0000313" key="5">
    <source>
        <dbReference type="Proteomes" id="UP000190285"/>
    </source>
</evidence>
<evidence type="ECO:0000313" key="4">
    <source>
        <dbReference type="EMBL" id="SKC87383.1"/>
    </source>
</evidence>